<accession>A0A014MF43</accession>
<dbReference type="Proteomes" id="UP000019918">
    <property type="component" value="Unassembled WGS sequence"/>
</dbReference>
<feature type="domain" description="Carrier" evidence="1">
    <location>
        <begin position="5"/>
        <end position="82"/>
    </location>
</feature>
<evidence type="ECO:0000313" key="3">
    <source>
        <dbReference type="Proteomes" id="UP000019918"/>
    </source>
</evidence>
<dbReference type="Gene3D" id="1.10.1200.10">
    <property type="entry name" value="ACP-like"/>
    <property type="match status" value="1"/>
</dbReference>
<dbReference type="Pfam" id="PF00550">
    <property type="entry name" value="PP-binding"/>
    <property type="match status" value="1"/>
</dbReference>
<protein>
    <submittedName>
        <fullName evidence="2">Type III secretion system protein</fullName>
    </submittedName>
</protein>
<reference evidence="2 3" key="1">
    <citation type="submission" date="2014-02" db="EMBL/GenBank/DDBJ databases">
        <title>Draft genome of Erwinia mallotivora strain BT-MARDI, a papaya dieback pathogen.</title>
        <authorList>
            <person name="Redzuan R."/>
            <person name="Abu Bakar N."/>
            <person name="Badrun R."/>
            <person name="Mohd Raih M.F."/>
            <person name="Rozano L."/>
            <person name="Mat Amin N."/>
        </authorList>
    </citation>
    <scope>NUCLEOTIDE SEQUENCE [LARGE SCALE GENOMIC DNA]</scope>
    <source>
        <strain evidence="2 3">BT-MARDI</strain>
    </source>
</reference>
<dbReference type="PROSITE" id="PS50075">
    <property type="entry name" value="CARRIER"/>
    <property type="match status" value="1"/>
</dbReference>
<proteinExistence type="predicted"/>
<evidence type="ECO:0000259" key="1">
    <source>
        <dbReference type="PROSITE" id="PS50075"/>
    </source>
</evidence>
<comment type="caution">
    <text evidence="2">The sequence shown here is derived from an EMBL/GenBank/DDBJ whole genome shotgun (WGS) entry which is preliminary data.</text>
</comment>
<keyword evidence="3" id="KW-1185">Reference proteome</keyword>
<dbReference type="RefSeq" id="WP_034934681.1">
    <property type="nucleotide sequence ID" value="NZ_JFHN01000025.1"/>
</dbReference>
<dbReference type="InterPro" id="IPR036736">
    <property type="entry name" value="ACP-like_sf"/>
</dbReference>
<dbReference type="AlphaFoldDB" id="A0A014MF43"/>
<dbReference type="PATRIC" id="fig|69222.5.peg.940"/>
<dbReference type="InterPro" id="IPR009081">
    <property type="entry name" value="PP-bd_ACP"/>
</dbReference>
<organism evidence="2 3">
    <name type="scientific">Erwinia mallotivora</name>
    <dbReference type="NCBI Taxonomy" id="69222"/>
    <lineage>
        <taxon>Bacteria</taxon>
        <taxon>Pseudomonadati</taxon>
        <taxon>Pseudomonadota</taxon>
        <taxon>Gammaproteobacteria</taxon>
        <taxon>Enterobacterales</taxon>
        <taxon>Erwiniaceae</taxon>
        <taxon>Erwinia</taxon>
    </lineage>
</organism>
<gene>
    <name evidence="2" type="ORF">BG55_04560</name>
</gene>
<dbReference type="SUPFAM" id="SSF47336">
    <property type="entry name" value="ACP-like"/>
    <property type="match status" value="1"/>
</dbReference>
<dbReference type="OrthoDB" id="6522436at2"/>
<dbReference type="STRING" id="69222.BG55_04560"/>
<sequence length="84" mass="9074">MNSAHNQQQAFSLICQLIQGVNGTPANQIGLHDSLITDLAMDSVELIDLLMQLEGHGVVIEESEITPTLTVACLVRHFMSATEA</sequence>
<name>A0A014MF43_9GAMM</name>
<evidence type="ECO:0000313" key="2">
    <source>
        <dbReference type="EMBL" id="EXU76684.1"/>
    </source>
</evidence>
<dbReference type="EMBL" id="JFHN01000025">
    <property type="protein sequence ID" value="EXU76684.1"/>
    <property type="molecule type" value="Genomic_DNA"/>
</dbReference>